<sequence length="221" mass="25209">MQKQIRPTTVANQQQYSKSGQNVNVGNVNAQEMAWAMWETMGKIYSNRWITKNGNRPNELWITQIGSMTSDQITRVCNGCVSRCAAGNTWPPDLAEFMALTAECGANPFGLNTDDVMAEYKRWRNESYRYSSSDKFPWHHPVLYHICIEMRRAGVEKRMTTGELERLAERLLTKWVKNVSNGMSIPPIRRQLAAPQHPSGPTPAQLLHAEYLRKKAAGYFD</sequence>
<accession>A0A2I5T8J6</accession>
<dbReference type="STRING" id="104623.Ser39006_02602"/>
<evidence type="ECO:0000313" key="1">
    <source>
        <dbReference type="EMBL" id="AUH00887.1"/>
    </source>
</evidence>
<gene>
    <name evidence="1" type="ORF">CWC46_14360</name>
    <name evidence="2" type="ORF">Ser39006_014365</name>
</gene>
<reference evidence="2" key="2">
    <citation type="submission" date="2013-09" db="EMBL/GenBank/DDBJ databases">
        <authorList>
            <person name="Wang G."/>
            <person name="Yang Y."/>
            <person name="Su Y."/>
        </authorList>
    </citation>
    <scope>NUCLEOTIDE SEQUENCE</scope>
    <source>
        <strain evidence="2">ATCC 39006</strain>
    </source>
</reference>
<dbReference type="GO" id="GO:0006270">
    <property type="term" value="P:DNA replication initiation"/>
    <property type="evidence" value="ECO:0007669"/>
    <property type="project" value="InterPro"/>
</dbReference>
<dbReference type="InterPro" id="IPR009731">
    <property type="entry name" value="P-like"/>
</dbReference>
<dbReference type="KEGG" id="serq:CWC46_14360"/>
<dbReference type="Pfam" id="PF06992">
    <property type="entry name" value="Phage_lambda_P"/>
    <property type="match status" value="1"/>
</dbReference>
<reference evidence="1 4" key="3">
    <citation type="submission" date="2017-11" db="EMBL/GenBank/DDBJ databases">
        <title>Complete genome sequence of Serratia sp. ATCC 39006 LacA.</title>
        <authorList>
            <person name="Hampton H.G."/>
            <person name="Jackson S.A."/>
            <person name="Jauregui R."/>
            <person name="Poulter G.T.M."/>
            <person name="Salmond G.P.C."/>
            <person name="Fineran P.C."/>
        </authorList>
    </citation>
    <scope>NUCLEOTIDE SEQUENCE [LARGE SCALE GENOMIC DNA]</scope>
    <source>
        <strain evidence="1 4">ATCC 39006</strain>
    </source>
</reference>
<dbReference type="EMBL" id="CP025084">
    <property type="protein sequence ID" value="AUH05209.1"/>
    <property type="molecule type" value="Genomic_DNA"/>
</dbReference>
<organism evidence="2 3">
    <name type="scientific">Serratia sp. (strain ATCC 39006)</name>
    <name type="common">Prodigiosinella confusarubida</name>
    <dbReference type="NCBI Taxonomy" id="104623"/>
    <lineage>
        <taxon>Bacteria</taxon>
        <taxon>Pseudomonadati</taxon>
        <taxon>Pseudomonadota</taxon>
        <taxon>Gammaproteobacteria</taxon>
        <taxon>Enterobacterales</taxon>
        <taxon>Pectobacteriaceae</taxon>
        <taxon>Prodigiosinella</taxon>
    </lineage>
</organism>
<keyword evidence="3" id="KW-1185">Reference proteome</keyword>
<proteinExistence type="predicted"/>
<dbReference type="EMBL" id="CP025085">
    <property type="protein sequence ID" value="AUH00887.1"/>
    <property type="molecule type" value="Genomic_DNA"/>
</dbReference>
<protein>
    <submittedName>
        <fullName evidence="2">Replication protein</fullName>
    </submittedName>
</protein>
<dbReference type="Proteomes" id="UP000233778">
    <property type="component" value="Chromosome"/>
</dbReference>
<reference evidence="2 3" key="1">
    <citation type="journal article" date="2013" name="Genome Announc.">
        <title>Draft genome sequence of Serratia sp. strain ATCC 39006, a model bacterium for analysis of the biosynthesis and regulation of prodigiosin, a carbapenem, and gas vesicles.</title>
        <authorList>
            <person name="Fineran P.C."/>
            <person name="Iglesias Cans M.C."/>
            <person name="Ramsay J.P."/>
            <person name="Wilf N.M."/>
            <person name="Cossyleon D."/>
            <person name="McNeil M.B."/>
            <person name="Williamson N.R."/>
            <person name="Monson R.E."/>
            <person name="Becher S.A."/>
            <person name="Stanton J.A."/>
            <person name="Brugger K."/>
            <person name="Brown S.D."/>
            <person name="Salmond G.P."/>
        </authorList>
    </citation>
    <scope>NUCLEOTIDE SEQUENCE [LARGE SCALE GENOMIC DNA]</scope>
    <source>
        <strain evidence="2">ATCC 39006</strain>
        <strain evidence="3">ATCC 39006 / SC 11482</strain>
    </source>
</reference>
<dbReference type="KEGG" id="sera:Ser39006_014365"/>
<name>A0A2I5T8J6_SERS3</name>
<evidence type="ECO:0000313" key="3">
    <source>
        <dbReference type="Proteomes" id="UP000017700"/>
    </source>
</evidence>
<dbReference type="AlphaFoldDB" id="A0A2I5T8J6"/>
<dbReference type="Proteomes" id="UP000017700">
    <property type="component" value="Chromosome"/>
</dbReference>
<evidence type="ECO:0000313" key="2">
    <source>
        <dbReference type="EMBL" id="AUH05209.1"/>
    </source>
</evidence>
<reference evidence="2" key="4">
    <citation type="submission" date="2017-11" db="EMBL/GenBank/DDBJ databases">
        <title>Complete genome sequence of Serratia sp. ATCC 39006.</title>
        <authorList>
            <person name="Hampton H.G."/>
            <person name="Jackson S.A."/>
            <person name="Jauregui R."/>
            <person name="Poulter G.T.M."/>
            <person name="Salmond G.P.C."/>
            <person name="Fineran P.C."/>
        </authorList>
    </citation>
    <scope>NUCLEOTIDE SEQUENCE</scope>
    <source>
        <strain evidence="2">ATCC 39006</strain>
    </source>
</reference>
<evidence type="ECO:0000313" key="4">
    <source>
        <dbReference type="Proteomes" id="UP000233778"/>
    </source>
</evidence>